<dbReference type="OMA" id="NIRYYHS"/>
<dbReference type="Proteomes" id="UP000751190">
    <property type="component" value="Unassembled WGS sequence"/>
</dbReference>
<proteinExistence type="predicted"/>
<organism evidence="1 2">
    <name type="scientific">Diacronema lutheri</name>
    <name type="common">Unicellular marine alga</name>
    <name type="synonym">Monochrysis lutheri</name>
    <dbReference type="NCBI Taxonomy" id="2081491"/>
    <lineage>
        <taxon>Eukaryota</taxon>
        <taxon>Haptista</taxon>
        <taxon>Haptophyta</taxon>
        <taxon>Pavlovophyceae</taxon>
        <taxon>Pavlovales</taxon>
        <taxon>Pavlovaceae</taxon>
        <taxon>Diacronema</taxon>
    </lineage>
</organism>
<keyword evidence="2" id="KW-1185">Reference proteome</keyword>
<name>A0A8J5X606_DIALT</name>
<comment type="caution">
    <text evidence="1">The sequence shown here is derived from an EMBL/GenBank/DDBJ whole genome shotgun (WGS) entry which is preliminary data.</text>
</comment>
<sequence length="443" mass="47705">MGVGAKVIALLLNGYRRYRQWVLRLQGLTEGDVSYRNVASGNAWEEFCEQLKGAGSAILAPGAPRDALTQAEAYRYLSRLVRGGLENFVEASDPLAPRLVTIANGLREAPVKLGSDSPDNLYENAAIDGTRTYRVSGARGTVAYLGFGVQAGSYGAPGGLRTVSYLEASELVPAPPPAGARESGYDGGYIELYVAPERPAGALNWLQSAADPPDGQLLVRHTFLDRASETPARLLVELVDSAAPLLAGGGDDGGGGASCPPDLTPARIEAGLRKTALLVAGAPLMFNGWISAFMRHANTLPLFDVDKSNAAGGDPNIRYYHSYWKVARGEALVIDAAPPPCDNWNFVLCNHWMESLDYRHRRVHVNKATAAYAADGAVHVVVSHERPRADGARRPFVWLDPCGHMCGVMTWRWIRPKVVDAELPQPQCSLKTFDAVCAELEEA</sequence>
<accession>A0A8J5X606</accession>
<evidence type="ECO:0000313" key="2">
    <source>
        <dbReference type="Proteomes" id="UP000751190"/>
    </source>
</evidence>
<dbReference type="AlphaFoldDB" id="A0A8J5X606"/>
<reference evidence="1" key="1">
    <citation type="submission" date="2021-05" db="EMBL/GenBank/DDBJ databases">
        <title>The genome of the haptophyte Pavlova lutheri (Diacronema luteri, Pavlovales) - a model for lipid biosynthesis in eukaryotic algae.</title>
        <authorList>
            <person name="Hulatt C.J."/>
            <person name="Posewitz M.C."/>
        </authorList>
    </citation>
    <scope>NUCLEOTIDE SEQUENCE</scope>
    <source>
        <strain evidence="1">NIVA-4/92</strain>
    </source>
</reference>
<protein>
    <submittedName>
        <fullName evidence="1">Uncharacterized protein</fullName>
    </submittedName>
</protein>
<evidence type="ECO:0000313" key="1">
    <source>
        <dbReference type="EMBL" id="KAG8457354.1"/>
    </source>
</evidence>
<dbReference type="OrthoDB" id="529913at2759"/>
<gene>
    <name evidence="1" type="ORF">KFE25_014083</name>
</gene>
<dbReference type="EMBL" id="JAGTXO010000073">
    <property type="protein sequence ID" value="KAG8457354.1"/>
    <property type="molecule type" value="Genomic_DNA"/>
</dbReference>